<reference evidence="5 6" key="1">
    <citation type="submission" date="2019-05" db="EMBL/GenBank/DDBJ databases">
        <title>Tamlana fucoidanivorans sp. nov., isolated from the surface of algae collected from Fujian province in China.</title>
        <authorList>
            <person name="Li J."/>
        </authorList>
    </citation>
    <scope>NUCLEOTIDE SEQUENCE [LARGE SCALE GENOMIC DNA]</scope>
    <source>
        <strain evidence="5 6">CW2-9</strain>
    </source>
</reference>
<dbReference type="SFLD" id="SFLDS00003">
    <property type="entry name" value="Haloacid_Dehalogenase"/>
    <property type="match status" value="1"/>
</dbReference>
<dbReference type="NCBIfam" id="TIGR01549">
    <property type="entry name" value="HAD-SF-IA-v1"/>
    <property type="match status" value="1"/>
</dbReference>
<keyword evidence="2" id="KW-0479">Metal-binding</keyword>
<name>A0A5C4SQF5_9FLAO</name>
<dbReference type="AlphaFoldDB" id="A0A5C4SQF5"/>
<dbReference type="PANTHER" id="PTHR46470:SF2">
    <property type="entry name" value="GLYCERALDEHYDE 3-PHOSPHATE PHOSPHATASE"/>
    <property type="match status" value="1"/>
</dbReference>
<dbReference type="GO" id="GO:0046872">
    <property type="term" value="F:metal ion binding"/>
    <property type="evidence" value="ECO:0007669"/>
    <property type="project" value="UniProtKB-KW"/>
</dbReference>
<dbReference type="OrthoDB" id="9809962at2"/>
<accession>A0A5C4SQF5</accession>
<dbReference type="Proteomes" id="UP000308713">
    <property type="component" value="Unassembled WGS sequence"/>
</dbReference>
<evidence type="ECO:0000313" key="6">
    <source>
        <dbReference type="Proteomes" id="UP000308713"/>
    </source>
</evidence>
<protein>
    <submittedName>
        <fullName evidence="5">HAD family hydrolase</fullName>
    </submittedName>
</protein>
<dbReference type="SUPFAM" id="SSF56784">
    <property type="entry name" value="HAD-like"/>
    <property type="match status" value="1"/>
</dbReference>
<evidence type="ECO:0000256" key="2">
    <source>
        <dbReference type="ARBA" id="ARBA00022723"/>
    </source>
</evidence>
<dbReference type="InterPro" id="IPR041492">
    <property type="entry name" value="HAD_2"/>
</dbReference>
<dbReference type="RefSeq" id="WP_139694897.1">
    <property type="nucleotide sequence ID" value="NZ_CP074074.1"/>
</dbReference>
<evidence type="ECO:0000256" key="1">
    <source>
        <dbReference type="ARBA" id="ARBA00001946"/>
    </source>
</evidence>
<dbReference type="Gene3D" id="1.10.150.520">
    <property type="match status" value="1"/>
</dbReference>
<dbReference type="Gene3D" id="3.40.50.1000">
    <property type="entry name" value="HAD superfamily/HAD-like"/>
    <property type="match status" value="1"/>
</dbReference>
<keyword evidence="4" id="KW-0460">Magnesium</keyword>
<keyword evidence="6" id="KW-1185">Reference proteome</keyword>
<dbReference type="Pfam" id="PF13419">
    <property type="entry name" value="HAD_2"/>
    <property type="match status" value="1"/>
</dbReference>
<dbReference type="PANTHER" id="PTHR46470">
    <property type="entry name" value="N-ACYLNEURAMINATE-9-PHOSPHATASE"/>
    <property type="match status" value="1"/>
</dbReference>
<evidence type="ECO:0000256" key="3">
    <source>
        <dbReference type="ARBA" id="ARBA00022801"/>
    </source>
</evidence>
<gene>
    <name evidence="5" type="ORF">FGF67_02545</name>
</gene>
<organism evidence="5 6">
    <name type="scientific">Allotamlana fucoidanivorans</name>
    <dbReference type="NCBI Taxonomy" id="2583814"/>
    <lineage>
        <taxon>Bacteria</taxon>
        <taxon>Pseudomonadati</taxon>
        <taxon>Bacteroidota</taxon>
        <taxon>Flavobacteriia</taxon>
        <taxon>Flavobacteriales</taxon>
        <taxon>Flavobacteriaceae</taxon>
        <taxon>Allotamlana</taxon>
    </lineage>
</organism>
<comment type="cofactor">
    <cofactor evidence="1">
        <name>Mg(2+)</name>
        <dbReference type="ChEBI" id="CHEBI:18420"/>
    </cofactor>
</comment>
<dbReference type="InterPro" id="IPR006439">
    <property type="entry name" value="HAD-SF_hydro_IA"/>
</dbReference>
<keyword evidence="3 5" id="KW-0378">Hydrolase</keyword>
<sequence>MKVEKVVVFDLDDTLYQEIDFLKSAYNAIANKISKLKKVSKGCVYSDMLTWYNNKENVFKKVLEVYNVDLSVSDLLIMYRNHVPNVFLTPDRLDLLKSLVNKNIPIGILTDGRSTQQRNKIRALGLESFVKEVLISEEFGSEKPSLRNYKYFENIYGDAQYYYIADNLKKDFVTPNELNWITIRLIDHGQNIHKNKVTDFQSNYQAKYEVNSFYEIKALLEL</sequence>
<comment type="caution">
    <text evidence="5">The sequence shown here is derived from an EMBL/GenBank/DDBJ whole genome shotgun (WGS) entry which is preliminary data.</text>
</comment>
<dbReference type="EMBL" id="VDCS01000002">
    <property type="protein sequence ID" value="TNJ46526.1"/>
    <property type="molecule type" value="Genomic_DNA"/>
</dbReference>
<evidence type="ECO:0000313" key="5">
    <source>
        <dbReference type="EMBL" id="TNJ46526.1"/>
    </source>
</evidence>
<proteinExistence type="predicted"/>
<dbReference type="GO" id="GO:0044281">
    <property type="term" value="P:small molecule metabolic process"/>
    <property type="evidence" value="ECO:0007669"/>
    <property type="project" value="UniProtKB-ARBA"/>
</dbReference>
<dbReference type="InterPro" id="IPR036412">
    <property type="entry name" value="HAD-like_sf"/>
</dbReference>
<dbReference type="GO" id="GO:0016791">
    <property type="term" value="F:phosphatase activity"/>
    <property type="evidence" value="ECO:0007669"/>
    <property type="project" value="TreeGrafter"/>
</dbReference>
<dbReference type="InterPro" id="IPR023214">
    <property type="entry name" value="HAD_sf"/>
</dbReference>
<dbReference type="SFLD" id="SFLDG01129">
    <property type="entry name" value="C1.5:_HAD__Beta-PGM__Phosphata"/>
    <property type="match status" value="1"/>
</dbReference>
<evidence type="ECO:0000256" key="4">
    <source>
        <dbReference type="ARBA" id="ARBA00022842"/>
    </source>
</evidence>
<dbReference type="InterPro" id="IPR051400">
    <property type="entry name" value="HAD-like_hydrolase"/>
</dbReference>